<dbReference type="GO" id="GO:0010181">
    <property type="term" value="F:FMN binding"/>
    <property type="evidence" value="ECO:0007669"/>
    <property type="project" value="InterPro"/>
</dbReference>
<dbReference type="Gene3D" id="2.30.110.10">
    <property type="entry name" value="Electron Transport, Fmn-binding Protein, Chain A"/>
    <property type="match status" value="1"/>
</dbReference>
<dbReference type="SMART" id="SM00903">
    <property type="entry name" value="Flavin_Reduct"/>
    <property type="match status" value="1"/>
</dbReference>
<evidence type="ECO:0000313" key="3">
    <source>
        <dbReference type="EMBL" id="AXY22254.1"/>
    </source>
</evidence>
<dbReference type="InterPro" id="IPR002563">
    <property type="entry name" value="Flavin_Rdtase-like_dom"/>
</dbReference>
<name>A0A347WBL1_9PROT</name>
<dbReference type="AlphaFoldDB" id="A0A347WBL1"/>
<gene>
    <name evidence="3" type="primary">hpaC</name>
    <name evidence="3" type="ORF">CD178_01477</name>
</gene>
<dbReference type="RefSeq" id="WP_118962789.1">
    <property type="nucleotide sequence ID" value="NZ_CP023036.1"/>
</dbReference>
<dbReference type="GO" id="GO:0004497">
    <property type="term" value="F:monooxygenase activity"/>
    <property type="evidence" value="ECO:0007669"/>
    <property type="project" value="UniProtKB-KW"/>
</dbReference>
<protein>
    <submittedName>
        <fullName evidence="3">4-hydroxyphenylacetate 3-monooxygenase reductase component</fullName>
        <ecNumber evidence="3">1.5.1.36</ecNumber>
    </submittedName>
</protein>
<keyword evidence="3" id="KW-0503">Monooxygenase</keyword>
<organism evidence="3 4">
    <name type="scientific">Komagataeibacter saccharivorans</name>
    <dbReference type="NCBI Taxonomy" id="265959"/>
    <lineage>
        <taxon>Bacteria</taxon>
        <taxon>Pseudomonadati</taxon>
        <taxon>Pseudomonadota</taxon>
        <taxon>Alphaproteobacteria</taxon>
        <taxon>Acetobacterales</taxon>
        <taxon>Acetobacteraceae</taxon>
        <taxon>Komagataeibacter</taxon>
    </lineage>
</organism>
<dbReference type="EC" id="1.5.1.36" evidence="3"/>
<keyword evidence="1 3" id="KW-0560">Oxidoreductase</keyword>
<dbReference type="PANTHER" id="PTHR30466:SF1">
    <property type="entry name" value="FMN REDUCTASE (NADH) RUTF"/>
    <property type="match status" value="1"/>
</dbReference>
<dbReference type="GO" id="GO:0006208">
    <property type="term" value="P:pyrimidine nucleobase catabolic process"/>
    <property type="evidence" value="ECO:0007669"/>
    <property type="project" value="TreeGrafter"/>
</dbReference>
<evidence type="ECO:0000256" key="1">
    <source>
        <dbReference type="ARBA" id="ARBA00023002"/>
    </source>
</evidence>
<evidence type="ECO:0000259" key="2">
    <source>
        <dbReference type="SMART" id="SM00903"/>
    </source>
</evidence>
<keyword evidence="4" id="KW-1185">Reference proteome</keyword>
<dbReference type="GO" id="GO:0042602">
    <property type="term" value="F:riboflavin reductase (NADPH) activity"/>
    <property type="evidence" value="ECO:0007669"/>
    <property type="project" value="TreeGrafter"/>
</dbReference>
<dbReference type="Proteomes" id="UP000264120">
    <property type="component" value="Chromosome"/>
</dbReference>
<dbReference type="EMBL" id="CP023036">
    <property type="protein sequence ID" value="AXY22254.1"/>
    <property type="molecule type" value="Genomic_DNA"/>
</dbReference>
<dbReference type="Pfam" id="PF01613">
    <property type="entry name" value="Flavin_Reduct"/>
    <property type="match status" value="1"/>
</dbReference>
<proteinExistence type="predicted"/>
<dbReference type="PANTHER" id="PTHR30466">
    <property type="entry name" value="FLAVIN REDUCTASE"/>
    <property type="match status" value="1"/>
</dbReference>
<accession>A0A347WBL1</accession>
<feature type="domain" description="Flavin reductase like" evidence="2">
    <location>
        <begin position="15"/>
        <end position="161"/>
    </location>
</feature>
<dbReference type="GO" id="GO:0036382">
    <property type="term" value="F:flavin reductase (NADH) activity"/>
    <property type="evidence" value="ECO:0007669"/>
    <property type="project" value="UniProtKB-EC"/>
</dbReference>
<dbReference type="KEGG" id="ksc:CD178_01477"/>
<dbReference type="OrthoDB" id="9789254at2"/>
<dbReference type="InterPro" id="IPR012349">
    <property type="entry name" value="Split_barrel_FMN-bd"/>
</dbReference>
<dbReference type="InterPro" id="IPR050268">
    <property type="entry name" value="NADH-dep_flavin_reductase"/>
</dbReference>
<evidence type="ECO:0000313" key="4">
    <source>
        <dbReference type="Proteomes" id="UP000264120"/>
    </source>
</evidence>
<reference evidence="3 4" key="1">
    <citation type="submission" date="2017-08" db="EMBL/GenBank/DDBJ databases">
        <title>Complete genome sequence of Gluconacetobacter saccharivorans CV1 isolated from Fermented Vinegar.</title>
        <authorList>
            <person name="Kim S.-Y."/>
        </authorList>
    </citation>
    <scope>NUCLEOTIDE SEQUENCE [LARGE SCALE GENOMIC DNA]</scope>
    <source>
        <strain evidence="3 4">CV1</strain>
    </source>
</reference>
<sequence length="168" mass="17868">MTDTNPLKKKFLDAMRSVATPVSVVTTDGPGGRFGLTVSSFNSVSADPPVISVCINQRSPMIAALARNGRMNVNVLTETGGEIASVFAGQAGRFSAFDFACATWARDDAGLPVLDDALSTFSCAITATIPTGSHMVFLCAVESVNSRDAHTLLHYRREFCRPVSILSH</sequence>
<dbReference type="SUPFAM" id="SSF50475">
    <property type="entry name" value="FMN-binding split barrel"/>
    <property type="match status" value="1"/>
</dbReference>